<keyword evidence="3" id="KW-1185">Reference proteome</keyword>
<dbReference type="AlphaFoldDB" id="A0A9P0HQC9"/>
<dbReference type="EMBL" id="OV725083">
    <property type="protein sequence ID" value="CAH1407055.1"/>
    <property type="molecule type" value="Genomic_DNA"/>
</dbReference>
<sequence length="253" mass="29325">MSARKMETEEVVKEHQDATDSVTIIETTRKKQNRPNLLQIMKEAITRINPQGGITQKEMVAYINGKLGLEPTVARQKIKKVLRSNNSIVQNYNTRLVIGNKVCCDMVRPKPCIRGVKWRPKIPKMYNQKKAHSPTRRYGSHGVCRSCERKRRYNHYRHHHRAASAAHFMEQQKKHRKGFSQRTMSSRHWSRSVPSEHALFQSTPYEAHEATQSEEGQSEERESSHTEAAESKSASSESTPFEFEPYDVSQYEE</sequence>
<gene>
    <name evidence="2" type="ORF">NEZAVI_LOCUS14864</name>
</gene>
<feature type="compositionally biased region" description="Basic and acidic residues" evidence="1">
    <location>
        <begin position="218"/>
        <end position="230"/>
    </location>
</feature>
<organism evidence="2 3">
    <name type="scientific">Nezara viridula</name>
    <name type="common">Southern green stink bug</name>
    <name type="synonym">Cimex viridulus</name>
    <dbReference type="NCBI Taxonomy" id="85310"/>
    <lineage>
        <taxon>Eukaryota</taxon>
        <taxon>Metazoa</taxon>
        <taxon>Ecdysozoa</taxon>
        <taxon>Arthropoda</taxon>
        <taxon>Hexapoda</taxon>
        <taxon>Insecta</taxon>
        <taxon>Pterygota</taxon>
        <taxon>Neoptera</taxon>
        <taxon>Paraneoptera</taxon>
        <taxon>Hemiptera</taxon>
        <taxon>Heteroptera</taxon>
        <taxon>Panheteroptera</taxon>
        <taxon>Pentatomomorpha</taxon>
        <taxon>Pentatomoidea</taxon>
        <taxon>Pentatomidae</taxon>
        <taxon>Pentatominae</taxon>
        <taxon>Nezara</taxon>
    </lineage>
</organism>
<evidence type="ECO:0000313" key="3">
    <source>
        <dbReference type="Proteomes" id="UP001152798"/>
    </source>
</evidence>
<reference evidence="2" key="1">
    <citation type="submission" date="2022-01" db="EMBL/GenBank/DDBJ databases">
        <authorList>
            <person name="King R."/>
        </authorList>
    </citation>
    <scope>NUCLEOTIDE SEQUENCE</scope>
</reference>
<evidence type="ECO:0008006" key="4">
    <source>
        <dbReference type="Google" id="ProtNLM"/>
    </source>
</evidence>
<dbReference type="Proteomes" id="UP001152798">
    <property type="component" value="Chromosome 7"/>
</dbReference>
<protein>
    <recommendedName>
        <fullName evidence="4">H15 domain-containing protein</fullName>
    </recommendedName>
</protein>
<proteinExistence type="predicted"/>
<feature type="region of interest" description="Disordered" evidence="1">
    <location>
        <begin position="157"/>
        <end position="253"/>
    </location>
</feature>
<accession>A0A9P0HQC9</accession>
<evidence type="ECO:0000313" key="2">
    <source>
        <dbReference type="EMBL" id="CAH1407055.1"/>
    </source>
</evidence>
<evidence type="ECO:0000256" key="1">
    <source>
        <dbReference type="SAM" id="MobiDB-lite"/>
    </source>
</evidence>
<name>A0A9P0HQC9_NEZVI</name>
<dbReference type="OrthoDB" id="10529686at2759"/>